<evidence type="ECO:0000313" key="3">
    <source>
        <dbReference type="Proteomes" id="UP001465755"/>
    </source>
</evidence>
<dbReference type="AlphaFoldDB" id="A0AAW1PY93"/>
<dbReference type="Proteomes" id="UP001465755">
    <property type="component" value="Unassembled WGS sequence"/>
</dbReference>
<feature type="region of interest" description="Disordered" evidence="1">
    <location>
        <begin position="394"/>
        <end position="424"/>
    </location>
</feature>
<evidence type="ECO:0000256" key="1">
    <source>
        <dbReference type="SAM" id="MobiDB-lite"/>
    </source>
</evidence>
<sequence length="489" mass="54555">MLVHHAIFVKALKCRKLFQGTSRTHQAGLVSQLQSAYSEICKQALRPDWRFHGVFTDGGCDLSEDMPVFWVDNMFIANDWGAFCSAIAPNVTVCAVLRDTDPVDPKQAEHREFVAARCCLPFCQKRRLLRKSTHDLDMILLHYATLMHQGVLLPNIMSYPLRGEEALSELQKIMHTAQAVGSVQPLHRSMWVRDNVCLDHKVVEEVGAETRRPDCLMACIDRFTVNRQGQFSCPISSGAILLSASVQLAPISRKQPAAQFQALAKHPISTMFDGITTKEQAAAASEAGQLPPIIDGRLTISGWWLEFDPEWMPEGASAAAHRVPGSLHPPLRPVAWFRFHNNSEAQTLDTLLQECATVRRRWFRALPQNSKPIGPWHYKSAMASAFSLALQHVQSGDVEGNEASDEDMSDADSDFTDDEDVPPPPKLTAVQLSAKLSRKRAGNLALVKLIAPEDHMEEHRDRHPAPNVDISYVSFSGRLFRLPEHLKVA</sequence>
<gene>
    <name evidence="2" type="ORF">WJX73_004316</name>
</gene>
<keyword evidence="3" id="KW-1185">Reference proteome</keyword>
<feature type="compositionally biased region" description="Acidic residues" evidence="1">
    <location>
        <begin position="399"/>
        <end position="421"/>
    </location>
</feature>
<proteinExistence type="predicted"/>
<comment type="caution">
    <text evidence="2">The sequence shown here is derived from an EMBL/GenBank/DDBJ whole genome shotgun (WGS) entry which is preliminary data.</text>
</comment>
<organism evidence="2 3">
    <name type="scientific">Symbiochloris irregularis</name>
    <dbReference type="NCBI Taxonomy" id="706552"/>
    <lineage>
        <taxon>Eukaryota</taxon>
        <taxon>Viridiplantae</taxon>
        <taxon>Chlorophyta</taxon>
        <taxon>core chlorophytes</taxon>
        <taxon>Trebouxiophyceae</taxon>
        <taxon>Trebouxiales</taxon>
        <taxon>Trebouxiaceae</taxon>
        <taxon>Symbiochloris</taxon>
    </lineage>
</organism>
<dbReference type="EMBL" id="JALJOQ010000005">
    <property type="protein sequence ID" value="KAK9813382.1"/>
    <property type="molecule type" value="Genomic_DNA"/>
</dbReference>
<name>A0AAW1PY93_9CHLO</name>
<reference evidence="2 3" key="1">
    <citation type="journal article" date="2024" name="Nat. Commun.">
        <title>Phylogenomics reveals the evolutionary origins of lichenization in chlorophyte algae.</title>
        <authorList>
            <person name="Puginier C."/>
            <person name="Libourel C."/>
            <person name="Otte J."/>
            <person name="Skaloud P."/>
            <person name="Haon M."/>
            <person name="Grisel S."/>
            <person name="Petersen M."/>
            <person name="Berrin J.G."/>
            <person name="Delaux P.M."/>
            <person name="Dal Grande F."/>
            <person name="Keller J."/>
        </authorList>
    </citation>
    <scope>NUCLEOTIDE SEQUENCE [LARGE SCALE GENOMIC DNA]</scope>
    <source>
        <strain evidence="2 3">SAG 2036</strain>
    </source>
</reference>
<evidence type="ECO:0000313" key="2">
    <source>
        <dbReference type="EMBL" id="KAK9813382.1"/>
    </source>
</evidence>
<protein>
    <submittedName>
        <fullName evidence="2">Uncharacterized protein</fullName>
    </submittedName>
</protein>
<accession>A0AAW1PY93</accession>